<organism evidence="1 2">
    <name type="scientific">Anaerococcus murdochii</name>
    <dbReference type="NCBI Taxonomy" id="411577"/>
    <lineage>
        <taxon>Bacteria</taxon>
        <taxon>Bacillati</taxon>
        <taxon>Bacillota</taxon>
        <taxon>Tissierellia</taxon>
        <taxon>Tissierellales</taxon>
        <taxon>Peptoniphilaceae</taxon>
        <taxon>Anaerococcus</taxon>
    </lineage>
</organism>
<gene>
    <name evidence="1" type="ORF">K8P03_05525</name>
</gene>
<protein>
    <submittedName>
        <fullName evidence="1">Class I SAM-dependent methyltransferase</fullName>
    </submittedName>
</protein>
<dbReference type="Pfam" id="PF06962">
    <property type="entry name" value="rRNA_methylase"/>
    <property type="match status" value="1"/>
</dbReference>
<keyword evidence="1" id="KW-0808">Transferase</keyword>
<dbReference type="Proteomes" id="UP000734271">
    <property type="component" value="Unassembled WGS sequence"/>
</dbReference>
<name>A0ABS7SYX2_9FIRM</name>
<dbReference type="EMBL" id="JAIPME010000002">
    <property type="protein sequence ID" value="MBZ2386738.1"/>
    <property type="molecule type" value="Genomic_DNA"/>
</dbReference>
<comment type="caution">
    <text evidence="1">The sequence shown here is derived from an EMBL/GenBank/DDBJ whole genome shotgun (WGS) entry which is preliminary data.</text>
</comment>
<dbReference type="Gene3D" id="3.40.50.150">
    <property type="entry name" value="Vaccinia Virus protein VP39"/>
    <property type="match status" value="1"/>
</dbReference>
<dbReference type="GO" id="GO:0032259">
    <property type="term" value="P:methylation"/>
    <property type="evidence" value="ECO:0007669"/>
    <property type="project" value="UniProtKB-KW"/>
</dbReference>
<dbReference type="InterPro" id="IPR029063">
    <property type="entry name" value="SAM-dependent_MTases_sf"/>
</dbReference>
<dbReference type="PANTHER" id="PTHR35276">
    <property type="entry name" value="S-ADENOSYL-L-METHIONINE-DEPENDENT METHYLTRANSFERASES SUPERFAMILY PROTEIN"/>
    <property type="match status" value="1"/>
</dbReference>
<evidence type="ECO:0000313" key="1">
    <source>
        <dbReference type="EMBL" id="MBZ2386738.1"/>
    </source>
</evidence>
<dbReference type="InterPro" id="IPR010719">
    <property type="entry name" value="MnmM_MeTrfase"/>
</dbReference>
<keyword evidence="2" id="KW-1185">Reference proteome</keyword>
<dbReference type="PANTHER" id="PTHR35276:SF1">
    <property type="entry name" value="TRNA (MNM(5)S(2)U34)-METHYLTRANSFERASE, CHLOROPLASTIC"/>
    <property type="match status" value="1"/>
</dbReference>
<accession>A0ABS7SYX2</accession>
<keyword evidence="1" id="KW-0489">Methyltransferase</keyword>
<dbReference type="RefSeq" id="WP_223419119.1">
    <property type="nucleotide sequence ID" value="NZ_JAIPME010000002.1"/>
</dbReference>
<reference evidence="1 2" key="1">
    <citation type="submission" date="2021-08" db="EMBL/GenBank/DDBJ databases">
        <title>FDA dAtabase for Regulatory Grade micrObial Sequences (FDA-ARGOS): Supporting development and validation of Infectious Disease Dx tests.</title>
        <authorList>
            <person name="Sproer C."/>
            <person name="Gronow S."/>
            <person name="Severitt S."/>
            <person name="Schroder I."/>
            <person name="Tallon L."/>
            <person name="Sadzewicz L."/>
            <person name="Zhao X."/>
            <person name="Boylan J."/>
            <person name="Ott S."/>
            <person name="Bowen H."/>
            <person name="Vavikolanu K."/>
            <person name="Hazen T."/>
            <person name="Aluvathingal J."/>
            <person name="Nadendla S."/>
            <person name="Lowell S."/>
            <person name="Myers T."/>
            <person name="Yan Y."/>
            <person name="Sichtig H."/>
        </authorList>
    </citation>
    <scope>NUCLEOTIDE SEQUENCE [LARGE SCALE GENOMIC DNA]</scope>
    <source>
        <strain evidence="1 2">FDAARGOS_1460</strain>
    </source>
</reference>
<dbReference type="GO" id="GO:0008168">
    <property type="term" value="F:methyltransferase activity"/>
    <property type="evidence" value="ECO:0007669"/>
    <property type="project" value="UniProtKB-KW"/>
</dbReference>
<proteinExistence type="predicted"/>
<evidence type="ECO:0000313" key="2">
    <source>
        <dbReference type="Proteomes" id="UP000734271"/>
    </source>
</evidence>
<sequence>MGMRVTDLVKIIIDQKKDAKIAADMTVGKGNDSKYILKNTQIEKLYGFDIQKEAEIESKNLIGKDPRFIFHLASHDKIDKYIKEGLDLAIYNLGYLPGGNKEITTQYKSTIKSLEKTLSLLNKDGIVILTIYPGHPAGKVESEELEKFLAKIDPKKYAVMKLSYQNRPKNPPYIIVIEKN</sequence>
<dbReference type="SUPFAM" id="SSF53335">
    <property type="entry name" value="S-adenosyl-L-methionine-dependent methyltransferases"/>
    <property type="match status" value="1"/>
</dbReference>